<keyword evidence="2" id="KW-1185">Reference proteome</keyword>
<dbReference type="EMBL" id="JARKIE010000397">
    <property type="protein sequence ID" value="KAJ7645705.1"/>
    <property type="molecule type" value="Genomic_DNA"/>
</dbReference>
<evidence type="ECO:0000313" key="2">
    <source>
        <dbReference type="Proteomes" id="UP001221757"/>
    </source>
</evidence>
<dbReference type="AlphaFoldDB" id="A0AAD7FYZ5"/>
<reference evidence="1" key="1">
    <citation type="submission" date="2023-03" db="EMBL/GenBank/DDBJ databases">
        <title>Massive genome expansion in bonnet fungi (Mycena s.s.) driven by repeated elements and novel gene families across ecological guilds.</title>
        <authorList>
            <consortium name="Lawrence Berkeley National Laboratory"/>
            <person name="Harder C.B."/>
            <person name="Miyauchi S."/>
            <person name="Viragh M."/>
            <person name="Kuo A."/>
            <person name="Thoen E."/>
            <person name="Andreopoulos B."/>
            <person name="Lu D."/>
            <person name="Skrede I."/>
            <person name="Drula E."/>
            <person name="Henrissat B."/>
            <person name="Morin E."/>
            <person name="Kohler A."/>
            <person name="Barry K."/>
            <person name="LaButti K."/>
            <person name="Morin E."/>
            <person name="Salamov A."/>
            <person name="Lipzen A."/>
            <person name="Mereny Z."/>
            <person name="Hegedus B."/>
            <person name="Baldrian P."/>
            <person name="Stursova M."/>
            <person name="Weitz H."/>
            <person name="Taylor A."/>
            <person name="Grigoriev I.V."/>
            <person name="Nagy L.G."/>
            <person name="Martin F."/>
            <person name="Kauserud H."/>
        </authorList>
    </citation>
    <scope>NUCLEOTIDE SEQUENCE</scope>
    <source>
        <strain evidence="1">CBHHK067</strain>
    </source>
</reference>
<organism evidence="1 2">
    <name type="scientific">Mycena rosella</name>
    <name type="common">Pink bonnet</name>
    <name type="synonym">Agaricus rosellus</name>
    <dbReference type="NCBI Taxonomy" id="1033263"/>
    <lineage>
        <taxon>Eukaryota</taxon>
        <taxon>Fungi</taxon>
        <taxon>Dikarya</taxon>
        <taxon>Basidiomycota</taxon>
        <taxon>Agaricomycotina</taxon>
        <taxon>Agaricomycetes</taxon>
        <taxon>Agaricomycetidae</taxon>
        <taxon>Agaricales</taxon>
        <taxon>Marasmiineae</taxon>
        <taxon>Mycenaceae</taxon>
        <taxon>Mycena</taxon>
    </lineage>
</organism>
<dbReference type="Proteomes" id="UP001221757">
    <property type="component" value="Unassembled WGS sequence"/>
</dbReference>
<name>A0AAD7FYZ5_MYCRO</name>
<sequence>MHVLFAVSRRPLSLRTSRIIAVMFFHSYCISPVHTLPFVRVMPLAPSTYPGPAPAPDRPDLPILAMLVRVRVRLVPPFIFAPVNPRDRRAARCAASSARLRSSVQESNMRSAAFNHLFARFSASFYPRWARVVARGPDAARMLTLQIVPFHFPCSQ</sequence>
<evidence type="ECO:0000313" key="1">
    <source>
        <dbReference type="EMBL" id="KAJ7645705.1"/>
    </source>
</evidence>
<proteinExistence type="predicted"/>
<gene>
    <name evidence="1" type="ORF">B0H17DRAFT_449922</name>
</gene>
<protein>
    <submittedName>
        <fullName evidence="1">Uncharacterized protein</fullName>
    </submittedName>
</protein>
<accession>A0AAD7FYZ5</accession>
<comment type="caution">
    <text evidence="1">The sequence shown here is derived from an EMBL/GenBank/DDBJ whole genome shotgun (WGS) entry which is preliminary data.</text>
</comment>